<comment type="caution">
    <text evidence="3">The sequence shown here is derived from an EMBL/GenBank/DDBJ whole genome shotgun (WGS) entry which is preliminary data.</text>
</comment>
<feature type="transmembrane region" description="Helical" evidence="1">
    <location>
        <begin position="103"/>
        <end position="120"/>
    </location>
</feature>
<dbReference type="PATRIC" id="fig|1469144.8.peg.973"/>
<feature type="transmembrane region" description="Helical" evidence="1">
    <location>
        <begin position="171"/>
        <end position="190"/>
    </location>
</feature>
<dbReference type="Pfam" id="PF09490">
    <property type="entry name" value="CbtA"/>
    <property type="match status" value="1"/>
</dbReference>
<dbReference type="RefSeq" id="WP_232778687.1">
    <property type="nucleotide sequence ID" value="NZ_JYIJ01000019.1"/>
</dbReference>
<accession>A0A132NFK3</accession>
<evidence type="ECO:0000313" key="5">
    <source>
        <dbReference type="Proteomes" id="UP000070659"/>
    </source>
</evidence>
<proteinExistence type="predicted"/>
<dbReference type="InterPro" id="IPR012666">
    <property type="entry name" value="CbtA_put"/>
</dbReference>
<evidence type="ECO:0000313" key="4">
    <source>
        <dbReference type="Proteomes" id="UP000070598"/>
    </source>
</evidence>
<evidence type="ECO:0000256" key="1">
    <source>
        <dbReference type="SAM" id="Phobius"/>
    </source>
</evidence>
<keyword evidence="1" id="KW-0472">Membrane</keyword>
<name>A0A132NFK3_9ACTN</name>
<organism evidence="3 4">
    <name type="scientific">Carbonactinospora thermoautotrophica</name>
    <dbReference type="NCBI Taxonomy" id="1469144"/>
    <lineage>
        <taxon>Bacteria</taxon>
        <taxon>Bacillati</taxon>
        <taxon>Actinomycetota</taxon>
        <taxon>Actinomycetes</taxon>
        <taxon>Kitasatosporales</taxon>
        <taxon>Carbonactinosporaceae</taxon>
        <taxon>Carbonactinospora</taxon>
    </lineage>
</organism>
<feature type="transmembrane region" description="Helical" evidence="1">
    <location>
        <begin position="210"/>
        <end position="230"/>
    </location>
</feature>
<dbReference type="Proteomes" id="UP000070598">
    <property type="component" value="Unassembled WGS sequence"/>
</dbReference>
<dbReference type="EMBL" id="JYIK01000924">
    <property type="protein sequence ID" value="KWX08898.1"/>
    <property type="molecule type" value="Genomic_DNA"/>
</dbReference>
<sequence>MTVPALLRRGLLAGLLAGLFAGLFGLAAAEPTIGAAIRLEGEHAHAHTAGGEPAEQEVFSRGVQQFGLVVATTVTGGSLGLLFGLVYAGVYARDRRKRPWRQALALAAAGFVGVFLLPFLKYPANPPGVGDPATVNQRTAAWLMAIVLGVLGVGLAWWARRRLAEQGRPEPVQHLAMAAIVVAALAGIWLLPANTDPIEVPAHLLWQFRLLSVATQLVLWGGLGAVFGLLGERALRPAPADGAA</sequence>
<evidence type="ECO:0008006" key="6">
    <source>
        <dbReference type="Google" id="ProtNLM"/>
    </source>
</evidence>
<dbReference type="AlphaFoldDB" id="A0A132NFK3"/>
<protein>
    <recommendedName>
        <fullName evidence="6">Cobalt transporter</fullName>
    </recommendedName>
</protein>
<keyword evidence="1" id="KW-1133">Transmembrane helix</keyword>
<keyword evidence="1" id="KW-0812">Transmembrane</keyword>
<evidence type="ECO:0000313" key="3">
    <source>
        <dbReference type="EMBL" id="KWX08898.1"/>
    </source>
</evidence>
<reference evidence="3 5" key="1">
    <citation type="submission" date="2015-02" db="EMBL/GenBank/DDBJ databases">
        <title>Physiological reanalysis, assessment of diazotrophy, and genome sequences of multiple isolates of Streptomyces thermoautotrophicus.</title>
        <authorList>
            <person name="MacKellar D.C."/>
            <person name="Lieber L."/>
            <person name="Norman J."/>
            <person name="Bolger A."/>
            <person name="Tobin C."/>
            <person name="Murray J.W."/>
            <person name="Prell J."/>
        </authorList>
    </citation>
    <scope>NUCLEOTIDE SEQUENCE [LARGE SCALE GENOMIC DNA]</scope>
    <source>
        <strain evidence="3 5">UBT1</strain>
    </source>
</reference>
<feature type="transmembrane region" description="Helical" evidence="1">
    <location>
        <begin position="66"/>
        <end position="91"/>
    </location>
</feature>
<feature type="transmembrane region" description="Helical" evidence="1">
    <location>
        <begin position="140"/>
        <end position="159"/>
    </location>
</feature>
<gene>
    <name evidence="2" type="ORF">TH66_21655</name>
    <name evidence="3" type="ORF">TR74_12835</name>
</gene>
<dbReference type="EMBL" id="JYIJ01000019">
    <property type="protein sequence ID" value="KWW97965.1"/>
    <property type="molecule type" value="Genomic_DNA"/>
</dbReference>
<evidence type="ECO:0000313" key="2">
    <source>
        <dbReference type="EMBL" id="KWW97965.1"/>
    </source>
</evidence>
<dbReference type="Proteomes" id="UP000070659">
    <property type="component" value="Unassembled WGS sequence"/>
</dbReference>
<reference evidence="4" key="2">
    <citation type="submission" date="2015-02" db="EMBL/GenBank/DDBJ databases">
        <title>Physiological reanalysis, assessment of diazotrophy, and genome sequences of multiple isolates of Streptomyces thermoautotrophicus.</title>
        <authorList>
            <person name="MacKellar D.C."/>
            <person name="Lieber L."/>
            <person name="Norman J."/>
            <person name="Bolger A."/>
            <person name="Tobin C."/>
            <person name="Murray J.W."/>
            <person name="Friesen M."/>
            <person name="Prell J."/>
        </authorList>
    </citation>
    <scope>NUCLEOTIDE SEQUENCE [LARGE SCALE GENOMIC DNA]</scope>
    <source>
        <strain evidence="4">UBT1</strain>
    </source>
</reference>